<reference evidence="3" key="5">
    <citation type="submission" date="2025-09" db="UniProtKB">
        <authorList>
            <consortium name="Ensembl"/>
        </authorList>
    </citation>
    <scope>IDENTIFICATION</scope>
</reference>
<evidence type="ECO:0000313" key="3">
    <source>
        <dbReference type="Ensembl" id="ENSEEEP00000032118.2"/>
    </source>
</evidence>
<keyword evidence="1" id="KW-0175">Coiled coil</keyword>
<dbReference type="PANTHER" id="PTHR22909:SF24">
    <property type="entry name" value="GOLGI INTEGRAL MEMBRANE PROTEIN 4-RELATED"/>
    <property type="match status" value="1"/>
</dbReference>
<accession>A0A4W4G3T0</accession>
<evidence type="ECO:0000256" key="2">
    <source>
        <dbReference type="SAM" id="MobiDB-lite"/>
    </source>
</evidence>
<dbReference type="InterPro" id="IPR042336">
    <property type="entry name" value="GOLIM4"/>
</dbReference>
<dbReference type="STRING" id="8005.ENSEEEP00000032118"/>
<evidence type="ECO:0000256" key="1">
    <source>
        <dbReference type="SAM" id="Coils"/>
    </source>
</evidence>
<proteinExistence type="predicted"/>
<feature type="compositionally biased region" description="Acidic residues" evidence="2">
    <location>
        <begin position="224"/>
        <end position="237"/>
    </location>
</feature>
<organism evidence="3 4">
    <name type="scientific">Electrophorus electricus</name>
    <name type="common">Electric eel</name>
    <name type="synonym">Gymnotus electricus</name>
    <dbReference type="NCBI Taxonomy" id="8005"/>
    <lineage>
        <taxon>Eukaryota</taxon>
        <taxon>Metazoa</taxon>
        <taxon>Chordata</taxon>
        <taxon>Craniata</taxon>
        <taxon>Vertebrata</taxon>
        <taxon>Euteleostomi</taxon>
        <taxon>Actinopterygii</taxon>
        <taxon>Neopterygii</taxon>
        <taxon>Teleostei</taxon>
        <taxon>Ostariophysi</taxon>
        <taxon>Gymnotiformes</taxon>
        <taxon>Gymnotoidei</taxon>
        <taxon>Gymnotidae</taxon>
        <taxon>Electrophorus</taxon>
    </lineage>
</organism>
<feature type="compositionally biased region" description="Basic and acidic residues" evidence="2">
    <location>
        <begin position="169"/>
        <end position="178"/>
    </location>
</feature>
<feature type="region of interest" description="Disordered" evidence="2">
    <location>
        <begin position="134"/>
        <end position="243"/>
    </location>
</feature>
<reference evidence="4" key="2">
    <citation type="journal article" date="2017" name="Sci. Adv.">
        <title>A tail of two voltages: Proteomic comparison of the three electric organs of the electric eel.</title>
        <authorList>
            <person name="Traeger L.L."/>
            <person name="Sabat G."/>
            <person name="Barrett-Wilt G.A."/>
            <person name="Wells G.B."/>
            <person name="Sussman M.R."/>
        </authorList>
    </citation>
    <scope>NUCLEOTIDE SEQUENCE [LARGE SCALE GENOMIC DNA]</scope>
</reference>
<feature type="coiled-coil region" evidence="1">
    <location>
        <begin position="70"/>
        <end position="99"/>
    </location>
</feature>
<reference evidence="3" key="3">
    <citation type="submission" date="2020-05" db="EMBL/GenBank/DDBJ databases">
        <title>Electrophorus electricus (electric eel) genome, fEleEle1, primary haplotype.</title>
        <authorList>
            <person name="Myers G."/>
            <person name="Meyer A."/>
            <person name="Fedrigo O."/>
            <person name="Formenti G."/>
            <person name="Rhie A."/>
            <person name="Tracey A."/>
            <person name="Sims Y."/>
            <person name="Jarvis E.D."/>
        </authorList>
    </citation>
    <scope>NUCLEOTIDE SEQUENCE [LARGE SCALE GENOMIC DNA]</scope>
</reference>
<sequence>MLGFKGCVQVDEFKHLKETLNKMPSLRQPAERQPPTVGLHTQPAGRDRIALPAQHQAAVARLAASEKLLYAQVQEQQRLAEEQKQRERDQQQHRDTELREQQLREDLHRFSPARGTHVHKYTSALHLHHMEAEVDPADDPNNQGEDEFEEAEQQVHEAEADEEPVPPGHPDRHSEHQHQPPADEQLVMAGNTDQQEDNLDEQYQEEGDDEAQDELAEEQKPEEIGEEEADPYNEENGEQVRLW</sequence>
<dbReference type="Proteomes" id="UP000314983">
    <property type="component" value="Chromosome 4"/>
</dbReference>
<reference evidence="4" key="1">
    <citation type="journal article" date="2014" name="Science">
        <title>Nonhuman genetics. Genomic basis for the convergent evolution of electric organs.</title>
        <authorList>
            <person name="Gallant J.R."/>
            <person name="Traeger L.L."/>
            <person name="Volkening J.D."/>
            <person name="Moffett H."/>
            <person name="Chen P.H."/>
            <person name="Novina C.D."/>
            <person name="Phillips G.N.Jr."/>
            <person name="Anand R."/>
            <person name="Wells G.B."/>
            <person name="Pinch M."/>
            <person name="Guth R."/>
            <person name="Unguez G.A."/>
            <person name="Albert J.S."/>
            <person name="Zakon H.H."/>
            <person name="Samanta M.P."/>
            <person name="Sussman M.R."/>
        </authorList>
    </citation>
    <scope>NUCLEOTIDE SEQUENCE [LARGE SCALE GENOMIC DNA]</scope>
</reference>
<evidence type="ECO:0000313" key="4">
    <source>
        <dbReference type="Proteomes" id="UP000314983"/>
    </source>
</evidence>
<dbReference type="AlphaFoldDB" id="A0A4W4G3T0"/>
<evidence type="ECO:0008006" key="5">
    <source>
        <dbReference type="Google" id="ProtNLM"/>
    </source>
</evidence>
<dbReference type="GeneTree" id="ENSGT00940000164637"/>
<dbReference type="Ensembl" id="ENSEEET00000032505.2">
    <property type="protein sequence ID" value="ENSEEEP00000032118.2"/>
    <property type="gene ID" value="ENSEEEG00000015322.2"/>
</dbReference>
<keyword evidence="4" id="KW-1185">Reference proteome</keyword>
<dbReference type="GO" id="GO:0000139">
    <property type="term" value="C:Golgi membrane"/>
    <property type="evidence" value="ECO:0007669"/>
    <property type="project" value="InterPro"/>
</dbReference>
<feature type="compositionally biased region" description="Acidic residues" evidence="2">
    <location>
        <begin position="134"/>
        <end position="152"/>
    </location>
</feature>
<dbReference type="PANTHER" id="PTHR22909">
    <property type="entry name" value="GOLGI INTEGRAL MEMBRANE PROTEIN 4"/>
    <property type="match status" value="1"/>
</dbReference>
<name>A0A4W4G3T0_ELEEL</name>
<protein>
    <recommendedName>
        <fullName evidence="5">Golgi integral membrane protein 4-like</fullName>
    </recommendedName>
</protein>
<dbReference type="OMA" id="NENAEGP"/>
<gene>
    <name evidence="3" type="primary">CGREF1</name>
</gene>
<feature type="compositionally biased region" description="Acidic residues" evidence="2">
    <location>
        <begin position="194"/>
        <end position="216"/>
    </location>
</feature>
<reference evidence="3" key="4">
    <citation type="submission" date="2025-08" db="UniProtKB">
        <authorList>
            <consortium name="Ensembl"/>
        </authorList>
    </citation>
    <scope>IDENTIFICATION</scope>
</reference>